<reference evidence="3 4" key="1">
    <citation type="submission" date="2024-04" db="EMBL/GenBank/DDBJ databases">
        <title>draft genome sequnece of Paenibacillus filicis.</title>
        <authorList>
            <person name="Kim D.-U."/>
        </authorList>
    </citation>
    <scope>NUCLEOTIDE SEQUENCE [LARGE SCALE GENOMIC DNA]</scope>
    <source>
        <strain evidence="3 4">KACC14197</strain>
    </source>
</reference>
<evidence type="ECO:0000313" key="4">
    <source>
        <dbReference type="Proteomes" id="UP001469365"/>
    </source>
</evidence>
<dbReference type="PANTHER" id="PTHR40027:SF1">
    <property type="entry name" value="CELL DIVISION PROTEIN DIVIC"/>
    <property type="match status" value="1"/>
</dbReference>
<keyword evidence="4" id="KW-1185">Reference proteome</keyword>
<gene>
    <name evidence="3" type="ORF">WMW72_34540</name>
</gene>
<dbReference type="InterPro" id="IPR007060">
    <property type="entry name" value="FtsL/DivIC"/>
</dbReference>
<dbReference type="InterPro" id="IPR039076">
    <property type="entry name" value="DivIC"/>
</dbReference>
<dbReference type="Proteomes" id="UP001469365">
    <property type="component" value="Unassembled WGS sequence"/>
</dbReference>
<protein>
    <submittedName>
        <fullName evidence="3">Septum formation initiator family protein</fullName>
    </submittedName>
</protein>
<dbReference type="EMBL" id="JBBPCC010000040">
    <property type="protein sequence ID" value="MEK8133010.1"/>
    <property type="molecule type" value="Genomic_DNA"/>
</dbReference>
<keyword evidence="2" id="KW-0472">Membrane</keyword>
<dbReference type="RefSeq" id="WP_341420139.1">
    <property type="nucleotide sequence ID" value="NZ_JBBPCC010000040.1"/>
</dbReference>
<name>A0ABU9DVW1_9BACL</name>
<dbReference type="Pfam" id="PF04977">
    <property type="entry name" value="DivIC"/>
    <property type="match status" value="1"/>
</dbReference>
<feature type="coiled-coil region" evidence="1">
    <location>
        <begin position="46"/>
        <end position="73"/>
    </location>
</feature>
<keyword evidence="2" id="KW-0812">Transmembrane</keyword>
<feature type="transmembrane region" description="Helical" evidence="2">
    <location>
        <begin position="23"/>
        <end position="40"/>
    </location>
</feature>
<evidence type="ECO:0000256" key="1">
    <source>
        <dbReference type="SAM" id="Coils"/>
    </source>
</evidence>
<evidence type="ECO:0000256" key="2">
    <source>
        <dbReference type="SAM" id="Phobius"/>
    </source>
</evidence>
<dbReference type="PANTHER" id="PTHR40027">
    <property type="entry name" value="CELL DIVISION PROTEIN DIVIC"/>
    <property type="match status" value="1"/>
</dbReference>
<keyword evidence="2" id="KW-1133">Transmembrane helix</keyword>
<comment type="caution">
    <text evidence="3">The sequence shown here is derived from an EMBL/GenBank/DDBJ whole genome shotgun (WGS) entry which is preliminary data.</text>
</comment>
<keyword evidence="1" id="KW-0175">Coiled coil</keyword>
<proteinExistence type="predicted"/>
<sequence length="109" mass="12712">MQAVSKATDPQLHNKGSMRRRRLVMLVLICFLSWAGVTLWNQVDKINDRKEKLSALELKRAEAQRVQDSANREIARLDDPEYVEQIIRKELQYVKPGETLFYSPQGVRK</sequence>
<organism evidence="3 4">
    <name type="scientific">Paenibacillus filicis</name>
    <dbReference type="NCBI Taxonomy" id="669464"/>
    <lineage>
        <taxon>Bacteria</taxon>
        <taxon>Bacillati</taxon>
        <taxon>Bacillota</taxon>
        <taxon>Bacilli</taxon>
        <taxon>Bacillales</taxon>
        <taxon>Paenibacillaceae</taxon>
        <taxon>Paenibacillus</taxon>
    </lineage>
</organism>
<evidence type="ECO:0000313" key="3">
    <source>
        <dbReference type="EMBL" id="MEK8133010.1"/>
    </source>
</evidence>
<accession>A0ABU9DVW1</accession>